<organism evidence="1">
    <name type="scientific">viral metagenome</name>
    <dbReference type="NCBI Taxonomy" id="1070528"/>
    <lineage>
        <taxon>unclassified sequences</taxon>
        <taxon>metagenomes</taxon>
        <taxon>organismal metagenomes</taxon>
    </lineage>
</organism>
<dbReference type="EMBL" id="MT141423">
    <property type="protein sequence ID" value="QJA60868.1"/>
    <property type="molecule type" value="Genomic_DNA"/>
</dbReference>
<name>A0A6M3IUD6_9ZZZZ</name>
<dbReference type="AlphaFoldDB" id="A0A6M3IUD6"/>
<gene>
    <name evidence="1" type="ORF">MM415B01035_0010</name>
</gene>
<dbReference type="InterPro" id="IPR056912">
    <property type="entry name" value="Phage_JBD30_tail_term-like"/>
</dbReference>
<accession>A0A6M3IUD6</accession>
<evidence type="ECO:0000313" key="1">
    <source>
        <dbReference type="EMBL" id="QJA60868.1"/>
    </source>
</evidence>
<dbReference type="Pfam" id="PF23840">
    <property type="entry name" value="Phage_tail_terminator"/>
    <property type="match status" value="1"/>
</dbReference>
<sequence>MKLGLVAAKIIAADTRFGDRVGGTVELDLAITSTLEKDMAFVVPLGQDVTPNMSDVTVEQKVTERFGVVVALASDTSQADKLGITAFDLVDSVRTELFKALLGWAMPEMNSLVAYAGGSILNFNRAYLWYRFDFSCDTWITQDDGVEDTSVDLLNTIYAQLQLKEY</sequence>
<reference evidence="1" key="1">
    <citation type="submission" date="2020-03" db="EMBL/GenBank/DDBJ databases">
        <title>The deep terrestrial virosphere.</title>
        <authorList>
            <person name="Holmfeldt K."/>
            <person name="Nilsson E."/>
            <person name="Simone D."/>
            <person name="Lopez-Fernandez M."/>
            <person name="Wu X."/>
            <person name="de Brujin I."/>
            <person name="Lundin D."/>
            <person name="Andersson A."/>
            <person name="Bertilsson S."/>
            <person name="Dopson M."/>
        </authorList>
    </citation>
    <scope>NUCLEOTIDE SEQUENCE</scope>
    <source>
        <strain evidence="1">MM415B01035</strain>
    </source>
</reference>
<protein>
    <submittedName>
        <fullName evidence="1">Uncharacterized protein</fullName>
    </submittedName>
</protein>
<proteinExistence type="predicted"/>